<keyword evidence="1" id="KW-1133">Transmembrane helix</keyword>
<dbReference type="EMBL" id="AGDV01000020">
    <property type="protein sequence ID" value="EMB31748.1"/>
    <property type="molecule type" value="Genomic_DNA"/>
</dbReference>
<dbReference type="GO" id="GO:0008236">
    <property type="term" value="F:serine-type peptidase activity"/>
    <property type="evidence" value="ECO:0007669"/>
    <property type="project" value="InterPro"/>
</dbReference>
<proteinExistence type="predicted"/>
<dbReference type="SUPFAM" id="SSF52096">
    <property type="entry name" value="ClpP/crotonase"/>
    <property type="match status" value="1"/>
</dbReference>
<dbReference type="InterPro" id="IPR005151">
    <property type="entry name" value="Tail-specific_protease"/>
</dbReference>
<evidence type="ECO:0000259" key="2">
    <source>
        <dbReference type="Pfam" id="PF03572"/>
    </source>
</evidence>
<gene>
    <name evidence="3" type="ORF">HMPREF9726_02128</name>
</gene>
<name>A0A0E2E4T5_TREDN</name>
<dbReference type="Proteomes" id="UP000011705">
    <property type="component" value="Chromosome"/>
</dbReference>
<dbReference type="HOGENOM" id="CLU_040161_0_0_12"/>
<dbReference type="PATRIC" id="fig|999432.5.peg.2210"/>
<evidence type="ECO:0000256" key="1">
    <source>
        <dbReference type="SAM" id="Phobius"/>
    </source>
</evidence>
<dbReference type="RefSeq" id="WP_002685549.1">
    <property type="nucleotide sequence ID" value="NZ_CM001795.1"/>
</dbReference>
<organism evidence="3">
    <name type="scientific">Treponema denticola H-22</name>
    <dbReference type="NCBI Taxonomy" id="999432"/>
    <lineage>
        <taxon>Bacteria</taxon>
        <taxon>Pseudomonadati</taxon>
        <taxon>Spirochaetota</taxon>
        <taxon>Spirochaetia</taxon>
        <taxon>Spirochaetales</taxon>
        <taxon>Treponemataceae</taxon>
        <taxon>Treponema</taxon>
    </lineage>
</organism>
<dbReference type="AlphaFoldDB" id="A0A0E2E4T5"/>
<dbReference type="Gene3D" id="3.90.226.10">
    <property type="entry name" value="2-enoyl-CoA Hydratase, Chain A, domain 1"/>
    <property type="match status" value="1"/>
</dbReference>
<protein>
    <recommendedName>
        <fullName evidence="2">Tail specific protease domain-containing protein</fullName>
    </recommendedName>
</protein>
<accession>A0A0E2E4T5</accession>
<dbReference type="PANTHER" id="PTHR32060:SF22">
    <property type="entry name" value="CARBOXYL-TERMINAL-PROCESSING PEPTIDASE 3, CHLOROPLASTIC"/>
    <property type="match status" value="1"/>
</dbReference>
<dbReference type="GO" id="GO:0004175">
    <property type="term" value="F:endopeptidase activity"/>
    <property type="evidence" value="ECO:0007669"/>
    <property type="project" value="TreeGrafter"/>
</dbReference>
<keyword evidence="1" id="KW-0472">Membrane</keyword>
<dbReference type="InterPro" id="IPR029045">
    <property type="entry name" value="ClpP/crotonase-like_dom_sf"/>
</dbReference>
<reference evidence="3" key="1">
    <citation type="submission" date="2012-01" db="EMBL/GenBank/DDBJ databases">
        <title>The Genome Sequence of Treponema denticola H-22.</title>
        <authorList>
            <consortium name="The Broad Institute Genome Sequencing Platform"/>
            <person name="Earl A."/>
            <person name="Ward D."/>
            <person name="Feldgarden M."/>
            <person name="Gevers D."/>
            <person name="Blanton J.M."/>
            <person name="Fenno C.J."/>
            <person name="Baranova O.V."/>
            <person name="Mathney J."/>
            <person name="Dewhirst F.E."/>
            <person name="Izard J."/>
            <person name="Young S.K."/>
            <person name="Zeng Q."/>
            <person name="Gargeya S."/>
            <person name="Fitzgerald M."/>
            <person name="Haas B."/>
            <person name="Abouelleil A."/>
            <person name="Alvarado L."/>
            <person name="Arachchi H.M."/>
            <person name="Berlin A."/>
            <person name="Chapman S.B."/>
            <person name="Gearin G."/>
            <person name="Goldberg J."/>
            <person name="Griggs A."/>
            <person name="Gujja S."/>
            <person name="Hansen M."/>
            <person name="Heiman D."/>
            <person name="Howarth C."/>
            <person name="Larimer J."/>
            <person name="Lui A."/>
            <person name="MacDonald P.J.P."/>
            <person name="McCowen C."/>
            <person name="Montmayeur A."/>
            <person name="Murphy C."/>
            <person name="Neiman D."/>
            <person name="Pearson M."/>
            <person name="Priest M."/>
            <person name="Roberts A."/>
            <person name="Saif S."/>
            <person name="Shea T."/>
            <person name="Sisk P."/>
            <person name="Stolte C."/>
            <person name="Sykes S."/>
            <person name="Wortman J."/>
            <person name="Nusbaum C."/>
            <person name="Birren B."/>
        </authorList>
    </citation>
    <scope>NUCLEOTIDE SEQUENCE [LARGE SCALE GENOMIC DNA]</scope>
    <source>
        <strain evidence="3">H-22</strain>
    </source>
</reference>
<dbReference type="GO" id="GO:0006508">
    <property type="term" value="P:proteolysis"/>
    <property type="evidence" value="ECO:0007669"/>
    <property type="project" value="InterPro"/>
</dbReference>
<evidence type="ECO:0000313" key="3">
    <source>
        <dbReference type="EMBL" id="EMB31748.1"/>
    </source>
</evidence>
<dbReference type="Pfam" id="PF03572">
    <property type="entry name" value="Peptidase_S41"/>
    <property type="match status" value="1"/>
</dbReference>
<comment type="caution">
    <text evidence="3">The sequence shown here is derived from an EMBL/GenBank/DDBJ whole genome shotgun (WGS) entry which is preliminary data.</text>
</comment>
<feature type="transmembrane region" description="Helical" evidence="1">
    <location>
        <begin position="27"/>
        <end position="47"/>
    </location>
</feature>
<dbReference type="PANTHER" id="PTHR32060">
    <property type="entry name" value="TAIL-SPECIFIC PROTEASE"/>
    <property type="match status" value="1"/>
</dbReference>
<feature type="domain" description="Tail specific protease" evidence="2">
    <location>
        <begin position="212"/>
        <end position="425"/>
    </location>
</feature>
<sequence>MNNLLFIYEIIKIKFRRMIKKINMKKLIISLIIFVFVSVFVAIALSVSKKNDIISGFISAEEMKADYEYFWDFIYNGYPFTEVCERKGADLEQIKQSGYRYLTDPMMQYGYYFFYKDLCRKITGNRYIGHLYPSDYFNYYYDYEKIFKNDSAHTSLINKRALIDNFYFHIYQTEVISHKNYMVYAGNNRISPLIGTRKYSKPFMQIIETGHIAYIEIKSFLTTRAEEKQEYLKALEDFFIETANYKHIIIDIQNNGGGHSENYEAIISPNIKQDMNIISYGLYNENKYTNTYLDMFFKNYKSEKINHHEVPYIENCSTVKNDKAYRLEEIIQARPINGYKPCEDKKFWLLVDSGVYSEADRFAYVCKKIGFATVVGTNTGGSGTNGKSPMYIVLPNSGLLIKFDFMYGLTEDGYCTDETGTAPDIYNLPGKSALGTCLEIIKNLGEKTN</sequence>
<keyword evidence="1" id="KW-0812">Transmembrane</keyword>